<dbReference type="OrthoDB" id="9763101at2"/>
<dbReference type="NCBIfam" id="NF003818">
    <property type="entry name" value="PRK05409.1"/>
    <property type="match status" value="1"/>
</dbReference>
<comment type="similarity">
    <text evidence="1">Belongs to the UPF0276 family.</text>
</comment>
<dbReference type="STRING" id="395963.Bind_1430"/>
<dbReference type="HAMAP" id="MF_00697">
    <property type="entry name" value="UPF0276"/>
    <property type="match status" value="1"/>
</dbReference>
<dbReference type="PANTHER" id="PTHR42194">
    <property type="entry name" value="UPF0276 PROTEIN HI_1600"/>
    <property type="match status" value="1"/>
</dbReference>
<dbReference type="Pfam" id="PF05114">
    <property type="entry name" value="MbnB_TglH_ChrH"/>
    <property type="match status" value="1"/>
</dbReference>
<gene>
    <name evidence="2" type="ordered locus">Bind_1430</name>
</gene>
<dbReference type="eggNOG" id="COG3220">
    <property type="taxonomic scope" value="Bacteria"/>
</dbReference>
<organism evidence="2 3">
    <name type="scientific">Beijerinckia indica subsp. indica (strain ATCC 9039 / DSM 1715 / NCIMB 8712)</name>
    <dbReference type="NCBI Taxonomy" id="395963"/>
    <lineage>
        <taxon>Bacteria</taxon>
        <taxon>Pseudomonadati</taxon>
        <taxon>Pseudomonadota</taxon>
        <taxon>Alphaproteobacteria</taxon>
        <taxon>Hyphomicrobiales</taxon>
        <taxon>Beijerinckiaceae</taxon>
        <taxon>Beijerinckia</taxon>
    </lineage>
</organism>
<keyword evidence="3" id="KW-1185">Reference proteome</keyword>
<dbReference type="InterPro" id="IPR036237">
    <property type="entry name" value="Xyl_isomerase-like_sf"/>
</dbReference>
<dbReference type="AlphaFoldDB" id="B2IKN1"/>
<evidence type="ECO:0000313" key="3">
    <source>
        <dbReference type="Proteomes" id="UP000001695"/>
    </source>
</evidence>
<reference evidence="3" key="1">
    <citation type="submission" date="2008-03" db="EMBL/GenBank/DDBJ databases">
        <title>Complete sequence of chromosome of Beijerinckia indica subsp. indica ATCC 9039.</title>
        <authorList>
            <consortium name="US DOE Joint Genome Institute"/>
            <person name="Copeland A."/>
            <person name="Lucas S."/>
            <person name="Lapidus A."/>
            <person name="Glavina del Rio T."/>
            <person name="Dalin E."/>
            <person name="Tice H."/>
            <person name="Bruce D."/>
            <person name="Goodwin L."/>
            <person name="Pitluck S."/>
            <person name="LaButti K."/>
            <person name="Schmutz J."/>
            <person name="Larimer F."/>
            <person name="Land M."/>
            <person name="Hauser L."/>
            <person name="Kyrpides N."/>
            <person name="Mikhailova N."/>
            <person name="Dunfield P.F."/>
            <person name="Dedysh S.N."/>
            <person name="Liesack W."/>
            <person name="Saw J.H."/>
            <person name="Alam M."/>
            <person name="Chen Y."/>
            <person name="Murrell J.C."/>
            <person name="Richardson P."/>
        </authorList>
    </citation>
    <scope>NUCLEOTIDE SEQUENCE [LARGE SCALE GENOMIC DNA]</scope>
    <source>
        <strain evidence="3">ATCC 9039 / DSM 1715 / NCIMB 8712</strain>
    </source>
</reference>
<name>B2IKN1_BEII9</name>
<protein>
    <recommendedName>
        <fullName evidence="1">UPF0276 protein Bind_1430</fullName>
    </recommendedName>
</protein>
<dbReference type="RefSeq" id="WP_012384427.1">
    <property type="nucleotide sequence ID" value="NC_010581.1"/>
</dbReference>
<proteinExistence type="inferred from homology"/>
<dbReference type="InterPro" id="IPR007801">
    <property type="entry name" value="MbnB/TglH/ChrH"/>
</dbReference>
<sequence>MPKPIFKPSQTPMPQRAGVGLKAEHYRTIMETSPDIGFFEVHAENYMGAGGSPHRYLSVIRDRYPLSLHGVGLSIGADRPLDKDHLARLKQLIDLYCPALFSEHLAWSSHDVGFLNDLLPLPYTNETLARVVEHVDQVQDFLGRQMLLENPSTYLAFAESTWAETDFIAEIVRRTGCGLLLDVNNVHVACTNQGWDPIAYLDAYPLPDVQEIHLAGFAPDADEEGRPLLIDAHDRPVSEIVWGLFAHTTERIGPVPTLIEWDANVPDWPMLKAEAERAELIMSDIDCMHRRVPVVVHAHSFQRGDHP</sequence>
<dbReference type="PANTHER" id="PTHR42194:SF1">
    <property type="entry name" value="UPF0276 PROTEIN HI_1600"/>
    <property type="match status" value="1"/>
</dbReference>
<dbReference type="Gene3D" id="3.20.20.150">
    <property type="entry name" value="Divalent-metal-dependent TIM barrel enzymes"/>
    <property type="match status" value="1"/>
</dbReference>
<accession>B2IKN1</accession>
<reference evidence="2 3" key="2">
    <citation type="journal article" date="2010" name="J. Bacteriol.">
        <title>Complete genome sequence of Beijerinckia indica subsp. indica.</title>
        <authorList>
            <person name="Tamas I."/>
            <person name="Dedysh S.N."/>
            <person name="Liesack W."/>
            <person name="Stott M.B."/>
            <person name="Alam M."/>
            <person name="Murrell J.C."/>
            <person name="Dunfield P.F."/>
        </authorList>
    </citation>
    <scope>NUCLEOTIDE SEQUENCE [LARGE SCALE GENOMIC DNA]</scope>
    <source>
        <strain evidence="3">ATCC 9039 / DSM 1715 / NCIMB 8712</strain>
    </source>
</reference>
<dbReference type="Proteomes" id="UP000001695">
    <property type="component" value="Chromosome"/>
</dbReference>
<dbReference type="KEGG" id="bid:Bind_1430"/>
<dbReference type="EMBL" id="CP001016">
    <property type="protein sequence ID" value="ACB95070.1"/>
    <property type="molecule type" value="Genomic_DNA"/>
</dbReference>
<dbReference type="HOGENOM" id="CLU_064263_0_0_5"/>
<dbReference type="SUPFAM" id="SSF51658">
    <property type="entry name" value="Xylose isomerase-like"/>
    <property type="match status" value="1"/>
</dbReference>
<evidence type="ECO:0000256" key="1">
    <source>
        <dbReference type="HAMAP-Rule" id="MF_00697"/>
    </source>
</evidence>
<evidence type="ECO:0000313" key="2">
    <source>
        <dbReference type="EMBL" id="ACB95070.1"/>
    </source>
</evidence>